<evidence type="ECO:0000313" key="5">
    <source>
        <dbReference type="Proteomes" id="UP000766336"/>
    </source>
</evidence>
<dbReference type="RefSeq" id="WP_213670772.1">
    <property type="nucleotide sequence ID" value="NZ_JAHCDA010000002.1"/>
</dbReference>
<sequence length="222" mass="22555">MKTLHAQLAPMTLAAGLVALPLLAFAQADGTPGNPPSTAVGRAIDRATGNPTIPDGAPGNPPGTAVGRTIDRLTGQPTNPDGTGNNPPGTALDRAARQSSTTTPAAPAISAPAAAVLAATSGSVVIERPRLSQILGGNIYNERNERIGEVDDVILSAPSGETQGPIAVIQVGGFLGIGGKLVAVPLNDLRWSAEHSRIVMPGASKEALQARTPFDYNSLRRG</sequence>
<evidence type="ECO:0000256" key="2">
    <source>
        <dbReference type="SAM" id="SignalP"/>
    </source>
</evidence>
<proteinExistence type="predicted"/>
<feature type="compositionally biased region" description="Low complexity" evidence="1">
    <location>
        <begin position="97"/>
        <end position="108"/>
    </location>
</feature>
<organism evidence="4 5">
    <name type="scientific">Roseococcus pinisoli</name>
    <dbReference type="NCBI Taxonomy" id="2835040"/>
    <lineage>
        <taxon>Bacteria</taxon>
        <taxon>Pseudomonadati</taxon>
        <taxon>Pseudomonadota</taxon>
        <taxon>Alphaproteobacteria</taxon>
        <taxon>Acetobacterales</taxon>
        <taxon>Roseomonadaceae</taxon>
        <taxon>Roseococcus</taxon>
    </lineage>
</organism>
<feature type="domain" description="PRC-barrel" evidence="3">
    <location>
        <begin position="130"/>
        <end position="192"/>
    </location>
</feature>
<dbReference type="Pfam" id="PF05239">
    <property type="entry name" value="PRC"/>
    <property type="match status" value="1"/>
</dbReference>
<evidence type="ECO:0000259" key="3">
    <source>
        <dbReference type="Pfam" id="PF05239"/>
    </source>
</evidence>
<reference evidence="4 5" key="1">
    <citation type="submission" date="2021-05" db="EMBL/GenBank/DDBJ databases">
        <title>Roseococcus sp. XZZS9, whole genome shotgun sequencing project.</title>
        <authorList>
            <person name="Zhao G."/>
            <person name="Shen L."/>
        </authorList>
    </citation>
    <scope>NUCLEOTIDE SEQUENCE [LARGE SCALE GENOMIC DNA]</scope>
    <source>
        <strain evidence="4 5">XZZS9</strain>
    </source>
</reference>
<name>A0ABS5QF84_9PROT</name>
<comment type="caution">
    <text evidence="4">The sequence shown here is derived from an EMBL/GenBank/DDBJ whole genome shotgun (WGS) entry which is preliminary data.</text>
</comment>
<dbReference type="EMBL" id="JAHCDA010000002">
    <property type="protein sequence ID" value="MBS7812143.1"/>
    <property type="molecule type" value="Genomic_DNA"/>
</dbReference>
<feature type="signal peptide" evidence="2">
    <location>
        <begin position="1"/>
        <end position="26"/>
    </location>
</feature>
<dbReference type="PANTHER" id="PTHR36505">
    <property type="entry name" value="BLR1072 PROTEIN"/>
    <property type="match status" value="1"/>
</dbReference>
<dbReference type="SUPFAM" id="SSF50346">
    <property type="entry name" value="PRC-barrel domain"/>
    <property type="match status" value="1"/>
</dbReference>
<protein>
    <submittedName>
        <fullName evidence="4">PRC-barrel domain-containing protein</fullName>
    </submittedName>
</protein>
<gene>
    <name evidence="4" type="ORF">KHU32_14415</name>
</gene>
<dbReference type="PANTHER" id="PTHR36505:SF1">
    <property type="entry name" value="BLR1072 PROTEIN"/>
    <property type="match status" value="1"/>
</dbReference>
<evidence type="ECO:0000256" key="1">
    <source>
        <dbReference type="SAM" id="MobiDB-lite"/>
    </source>
</evidence>
<dbReference type="Proteomes" id="UP000766336">
    <property type="component" value="Unassembled WGS sequence"/>
</dbReference>
<dbReference type="Gene3D" id="2.30.30.240">
    <property type="entry name" value="PRC-barrel domain"/>
    <property type="match status" value="1"/>
</dbReference>
<accession>A0ABS5QF84</accession>
<dbReference type="InterPro" id="IPR027275">
    <property type="entry name" value="PRC-brl_dom"/>
</dbReference>
<feature type="compositionally biased region" description="Low complexity" evidence="1">
    <location>
        <begin position="74"/>
        <end position="90"/>
    </location>
</feature>
<keyword evidence="2" id="KW-0732">Signal</keyword>
<feature type="region of interest" description="Disordered" evidence="1">
    <location>
        <begin position="32"/>
        <end position="108"/>
    </location>
</feature>
<evidence type="ECO:0000313" key="4">
    <source>
        <dbReference type="EMBL" id="MBS7812143.1"/>
    </source>
</evidence>
<keyword evidence="5" id="KW-1185">Reference proteome</keyword>
<dbReference type="InterPro" id="IPR011033">
    <property type="entry name" value="PRC_barrel-like_sf"/>
</dbReference>
<feature type="chain" id="PRO_5046700340" evidence="2">
    <location>
        <begin position="27"/>
        <end position="222"/>
    </location>
</feature>